<dbReference type="EMBL" id="OKRB01000042">
    <property type="protein sequence ID" value="SPE18120.1"/>
    <property type="molecule type" value="Genomic_DNA"/>
</dbReference>
<dbReference type="Proteomes" id="UP000239735">
    <property type="component" value="Unassembled WGS sequence"/>
</dbReference>
<name>A0A2N9L4E7_9BACT</name>
<dbReference type="Gene3D" id="3.20.20.150">
    <property type="entry name" value="Divalent-metal-dependent TIM barrel enzymes"/>
    <property type="match status" value="1"/>
</dbReference>
<dbReference type="Pfam" id="PF05114">
    <property type="entry name" value="MbnB_TglH_ChrH"/>
    <property type="match status" value="1"/>
</dbReference>
<sequence length="72" mass="8106">MLCNRYEPESFSEHLAWSSHAGVYFNDLLPLPYTRHTLARVAQHIDAGEPCCSKIHPTTLALPKARSLRSIS</sequence>
<evidence type="ECO:0000313" key="2">
    <source>
        <dbReference type="Proteomes" id="UP000239735"/>
    </source>
</evidence>
<accession>A0A2N9L4E7</accession>
<dbReference type="InterPro" id="IPR007801">
    <property type="entry name" value="MbnB/TglH/ChrH"/>
</dbReference>
<dbReference type="AlphaFoldDB" id="A0A2N9L4E7"/>
<proteinExistence type="predicted"/>
<reference evidence="2" key="1">
    <citation type="submission" date="2018-02" db="EMBL/GenBank/DDBJ databases">
        <authorList>
            <person name="Hausmann B."/>
        </authorList>
    </citation>
    <scope>NUCLEOTIDE SEQUENCE [LARGE SCALE GENOMIC DNA]</scope>
    <source>
        <strain evidence="2">Peat soil MAG SbA5</strain>
    </source>
</reference>
<organism evidence="1 2">
    <name type="scientific">Candidatus Sulfuritelmatomonas gaucii</name>
    <dbReference type="NCBI Taxonomy" id="2043161"/>
    <lineage>
        <taxon>Bacteria</taxon>
        <taxon>Pseudomonadati</taxon>
        <taxon>Acidobacteriota</taxon>
        <taxon>Terriglobia</taxon>
        <taxon>Terriglobales</taxon>
        <taxon>Acidobacteriaceae</taxon>
        <taxon>Candidatus Sulfuritelmatomonas</taxon>
    </lineage>
</organism>
<protein>
    <submittedName>
        <fullName evidence="1">Uncharacterized protein</fullName>
    </submittedName>
</protein>
<evidence type="ECO:0000313" key="1">
    <source>
        <dbReference type="EMBL" id="SPE18120.1"/>
    </source>
</evidence>
<gene>
    <name evidence="1" type="ORF">SBA5_1360001</name>
</gene>